<dbReference type="Pfam" id="PF07554">
    <property type="entry name" value="FIVAR"/>
    <property type="match status" value="2"/>
</dbReference>
<dbReference type="Pfam" id="PF02837">
    <property type="entry name" value="Glyco_hydro_2_N"/>
    <property type="match status" value="1"/>
</dbReference>
<dbReference type="InterPro" id="IPR000421">
    <property type="entry name" value="FA58C"/>
</dbReference>
<dbReference type="Pfam" id="PF02836">
    <property type="entry name" value="Glyco_hydro_2_C"/>
    <property type="match status" value="1"/>
</dbReference>
<feature type="compositionally biased region" description="Gly residues" evidence="4">
    <location>
        <begin position="1885"/>
        <end position="1903"/>
    </location>
</feature>
<dbReference type="Gene3D" id="2.60.40.1140">
    <property type="entry name" value="Collagen-binding surface protein Cna, B-type domain"/>
    <property type="match status" value="1"/>
</dbReference>
<dbReference type="InterPro" id="IPR051913">
    <property type="entry name" value="GH2_Domain-Containing"/>
</dbReference>
<dbReference type="CDD" id="cd00222">
    <property type="entry name" value="CollagenBindB"/>
    <property type="match status" value="1"/>
</dbReference>
<keyword evidence="5" id="KW-1133">Transmembrane helix</keyword>
<comment type="similarity">
    <text evidence="1">Belongs to the glycosyl hydrolase 2 family.</text>
</comment>
<dbReference type="SUPFAM" id="SSF49303">
    <property type="entry name" value="beta-Galactosidase/glucuronidase domain"/>
    <property type="match status" value="1"/>
</dbReference>
<evidence type="ECO:0000313" key="8">
    <source>
        <dbReference type="EMBL" id="HIZ14141.1"/>
    </source>
</evidence>
<dbReference type="Pfam" id="PF18565">
    <property type="entry name" value="Glyco_hydro2_C5"/>
    <property type="match status" value="1"/>
</dbReference>
<dbReference type="GO" id="GO:0005975">
    <property type="term" value="P:carbohydrate metabolic process"/>
    <property type="evidence" value="ECO:0007669"/>
    <property type="project" value="InterPro"/>
</dbReference>
<evidence type="ECO:0000256" key="3">
    <source>
        <dbReference type="ARBA" id="ARBA00023295"/>
    </source>
</evidence>
<dbReference type="PRINTS" id="PR00132">
    <property type="entry name" value="GLHYDRLASE2"/>
</dbReference>
<evidence type="ECO:0000259" key="7">
    <source>
        <dbReference type="PROSITE" id="PS50022"/>
    </source>
</evidence>
<feature type="region of interest" description="Disordered" evidence="4">
    <location>
        <begin position="1856"/>
        <end position="1909"/>
    </location>
</feature>
<dbReference type="InterPro" id="IPR040605">
    <property type="entry name" value="Glyco_hydro2_dom5"/>
</dbReference>
<dbReference type="InterPro" id="IPR011081">
    <property type="entry name" value="Big_4"/>
</dbReference>
<sequence>MKKKMKARCLASCLAAVTVIGSAGIPAAAQETGEADAAQTDAFVPEAKADKGNFNTGWKFYLGDVENADQKEFDDSGWEDIQIPHDFSMDQEFSAQYEAESGFLPGGTGWYRKSVVFPEDYAGKTLTINFDGVYNHAYVYVNGTKIGENFYGYNDFSLDITDYVTCDGKTENVISVKAVNEFPSSRWYSGSGIYRDVTLTVSGDIHVADEGTYVTTPNLEEEQDGDVTVHVETDVKNERAESGTVTVRTTILNDQGEVVSKEAGEKEVTVSAEEEVTAEQDVVVNKPELWDCDNPNLYYVQTEILEDGEVIDSYETEFGFRYLEYDADFGFKLNGENVKMKGVCMHHDQGALGAASYYDAVKRQVEILKGMGVNAIRASHNVPSDMLISICNEEGILVMNEIFDGWTEYKNGNYNDFGKEFDKTLAADNQVIGGSADKTWAQFVLESTVNRDKNDPCVVMWSIGNELPTGCTGEGASNAQATYPDIAADLIKWIQDIDDTKPITMGDNQPTWSSGDFRTNIDNQLAAADGVVGLNYYPTQYESKHNQQPTWPLVGTETASPANSRGIYNTLSSSSQLGDYQCTAYDTACVGWGNTARESWYYTIKNDFIMGEFIWTGFDYIGEPTGTGAWNGTGTGSVVGGDQAVPNSSFFGVIDTAGFPKDSYYFYSSQWVEDKTTLHVVPQSWNEEDLTISSGKVPVYIYSNAAKVELYLNDVKIGTATRNDFETDAGYTYSTYTNTSDNAELCTAVNENQEWKRMAAQFSVQYEEGTLSAKAYDSNGELIEDTYGLDYVTTNSDEGSSLKVTAEKSEIQADGSSLSYISVDVLDGNGEFVSSARNNIRFSLTGNGEIVGVDNGNPSTTDKFQQPSVLTSEKSANIDAFSGKALVIVRSTDKAGGFTLRAESSGLKGGAVNVGTVGDEQGPAYVKDYEITKEYTVTMGTAPELQTEVDVTMSDDSSAKGTIEWEEVSEDIYNSPGEYMLNGVLTVGGEKIDVEAFLHVLPVFAGFKNYSRATSAGVVPALPATVSGILENGDIYGEYPVEWDEITADDLQEVGDVITVMGTVNVSEDTSYKVHATVRVAEGETMEPVNVAPQYATLTESCGVTADNLLSIVNGVKNVTNNPNERWTNWNDHLQSSSPFITFTWDEAKEIDTIRLWFFTDANVSVPADVNIQVAEDGVDFRDVGFTATEYSADGETTFTLDAPRSVKGVRITMTQQGNGYVGLKEAEIWTTAFGYTMNNTAVLDSLTVDGKEVDGFVPGEVKEGGYTVKAEDPENAVITAVARDNAAVTVVPADESGEAKVIVQSENQLVTNEYTIRLNGEAEEGETGEAGEEGGTTAPAAEITYEEIPQSVMAADCSATSFKDPVQYNDGGPAFAFDGNLGSAWHTQYVENASGTDGTYEELPQSIEFGLGGEQLVGKLRFEGKTPVGHNGFLKDAEVYAKSGDGEWEKVKDFSFEESANGNGEVVFDEPVAADRIKVTVIDSFNEIDYKLACIGEIHVYKAILPEPFEINVSVNWQDGDDKDGARPENVEVGLKIDGKAVEDSVLVLNESNGWTGAFENIDPESGESFEVYCITEDFDSSAEEEGYLYECAGRVEEGFVVSAVRSEVLNTEVHWIDNDNEQGKRPDTVTLVYEGGGQTEVMTAASSHVLPDTVDMDLVVPKYGEDGAAVEYTVSGGSYSDTDWLIDTDAAADEDGIYVVNYRLETEDPGPGEDLSTEALEEALKRAEDVSTENVIPSAAEKFEKAKEEAQAILDAVKAGDPSVTQEQIDESCKALNDAMNNLPLKADKTELEALVKEAEEVDADKYTDESMAALNTALKEAVEILANEELSEADQKIVDEAAEKLDAAIKGLVEKDPDPEGPGTGDPDPEDPSDKPDKPDGDGGSDGGNGNTGSQGGSSTGGNAVKTGDVENTALLWAILLIASAGACVYAKKRKMQ</sequence>
<reference evidence="8" key="2">
    <citation type="submission" date="2021-04" db="EMBL/GenBank/DDBJ databases">
        <authorList>
            <person name="Gilroy R."/>
        </authorList>
    </citation>
    <scope>NUCLEOTIDE SEQUENCE</scope>
    <source>
        <strain evidence="8">ChiGjej1B1-13045</strain>
    </source>
</reference>
<dbReference type="SUPFAM" id="SSF51445">
    <property type="entry name" value="(Trans)glycosidases"/>
    <property type="match status" value="1"/>
</dbReference>
<dbReference type="InterPro" id="IPR008454">
    <property type="entry name" value="Collagen-bd_Cna-like_B-typ_dom"/>
</dbReference>
<keyword evidence="5" id="KW-0812">Transmembrane</keyword>
<evidence type="ECO:0000313" key="9">
    <source>
        <dbReference type="Proteomes" id="UP000824017"/>
    </source>
</evidence>
<feature type="domain" description="F5/8 type C" evidence="7">
    <location>
        <begin position="1337"/>
        <end position="1504"/>
    </location>
</feature>
<keyword evidence="2" id="KW-0378">Hydrolase</keyword>
<dbReference type="EMBL" id="DXCD01000245">
    <property type="protein sequence ID" value="HIZ14141.1"/>
    <property type="molecule type" value="Genomic_DNA"/>
</dbReference>
<accession>A0A9D2DBU1</accession>
<dbReference type="Proteomes" id="UP000824017">
    <property type="component" value="Unassembled WGS sequence"/>
</dbReference>
<dbReference type="PROSITE" id="PS50022">
    <property type="entry name" value="FA58C_3"/>
    <property type="match status" value="2"/>
</dbReference>
<keyword evidence="3" id="KW-0326">Glycosidase</keyword>
<feature type="signal peptide" evidence="6">
    <location>
        <begin position="1"/>
        <end position="28"/>
    </location>
</feature>
<dbReference type="Pfam" id="PF05738">
    <property type="entry name" value="Cna_B"/>
    <property type="match status" value="1"/>
</dbReference>
<dbReference type="InterPro" id="IPR013783">
    <property type="entry name" value="Ig-like_fold"/>
</dbReference>
<name>A0A9D2DBU1_9FIRM</name>
<dbReference type="GO" id="GO:0004553">
    <property type="term" value="F:hydrolase activity, hydrolyzing O-glycosyl compounds"/>
    <property type="evidence" value="ECO:0007669"/>
    <property type="project" value="InterPro"/>
</dbReference>
<evidence type="ECO:0000256" key="1">
    <source>
        <dbReference type="ARBA" id="ARBA00007401"/>
    </source>
</evidence>
<dbReference type="SUPFAM" id="SSF49785">
    <property type="entry name" value="Galactose-binding domain-like"/>
    <property type="match status" value="3"/>
</dbReference>
<dbReference type="Gene3D" id="3.20.20.80">
    <property type="entry name" value="Glycosidases"/>
    <property type="match status" value="1"/>
</dbReference>
<proteinExistence type="inferred from homology"/>
<evidence type="ECO:0000256" key="4">
    <source>
        <dbReference type="SAM" id="MobiDB-lite"/>
    </source>
</evidence>
<dbReference type="InterPro" id="IPR006101">
    <property type="entry name" value="Glyco_hydro_2"/>
</dbReference>
<feature type="transmembrane region" description="Helical" evidence="5">
    <location>
        <begin position="1917"/>
        <end position="1934"/>
    </location>
</feature>
<protein>
    <submittedName>
        <fullName evidence="8">Discoidin domain-containing protein</fullName>
    </submittedName>
</protein>
<dbReference type="Pfam" id="PF16355">
    <property type="entry name" value="DUF4982"/>
    <property type="match status" value="1"/>
</dbReference>
<keyword evidence="5" id="KW-0472">Membrane</keyword>
<feature type="domain" description="F5/8 type C" evidence="7">
    <location>
        <begin position="1085"/>
        <end position="1232"/>
    </location>
</feature>
<dbReference type="InterPro" id="IPR036156">
    <property type="entry name" value="Beta-gal/glucu_dom_sf"/>
</dbReference>
<evidence type="ECO:0000256" key="5">
    <source>
        <dbReference type="SAM" id="Phobius"/>
    </source>
</evidence>
<dbReference type="InterPro" id="IPR017853">
    <property type="entry name" value="GH"/>
</dbReference>
<dbReference type="Pfam" id="PF00703">
    <property type="entry name" value="Glyco_hydro_2"/>
    <property type="match status" value="1"/>
</dbReference>
<dbReference type="PANTHER" id="PTHR42732">
    <property type="entry name" value="BETA-GALACTOSIDASE"/>
    <property type="match status" value="1"/>
</dbReference>
<dbReference type="Gene3D" id="2.60.120.260">
    <property type="entry name" value="Galactose-binding domain-like"/>
    <property type="match status" value="3"/>
</dbReference>
<dbReference type="Gene3D" id="1.20.1270.90">
    <property type="entry name" value="AF1782-like"/>
    <property type="match status" value="2"/>
</dbReference>
<reference evidence="8" key="1">
    <citation type="journal article" date="2021" name="PeerJ">
        <title>Extensive microbial diversity within the chicken gut microbiome revealed by metagenomics and culture.</title>
        <authorList>
            <person name="Gilroy R."/>
            <person name="Ravi A."/>
            <person name="Getino M."/>
            <person name="Pursley I."/>
            <person name="Horton D.L."/>
            <person name="Alikhan N.F."/>
            <person name="Baker D."/>
            <person name="Gharbi K."/>
            <person name="Hall N."/>
            <person name="Watson M."/>
            <person name="Adriaenssens E.M."/>
            <person name="Foster-Nyarko E."/>
            <person name="Jarju S."/>
            <person name="Secka A."/>
            <person name="Antonio M."/>
            <person name="Oren A."/>
            <person name="Chaudhuri R.R."/>
            <person name="La Ragione R."/>
            <person name="Hildebrand F."/>
            <person name="Pallen M.J."/>
        </authorList>
    </citation>
    <scope>NUCLEOTIDE SEQUENCE</scope>
    <source>
        <strain evidence="8">ChiGjej1B1-13045</strain>
    </source>
</reference>
<dbReference type="Pfam" id="PF00754">
    <property type="entry name" value="F5_F8_type_C"/>
    <property type="match status" value="2"/>
</dbReference>
<evidence type="ECO:0000256" key="2">
    <source>
        <dbReference type="ARBA" id="ARBA00022801"/>
    </source>
</evidence>
<feature type="chain" id="PRO_5038559218" evidence="6">
    <location>
        <begin position="29"/>
        <end position="1940"/>
    </location>
</feature>
<dbReference type="PANTHER" id="PTHR42732:SF1">
    <property type="entry name" value="BETA-MANNOSIDASE"/>
    <property type="match status" value="1"/>
</dbReference>
<comment type="caution">
    <text evidence="8">The sequence shown here is derived from an EMBL/GenBank/DDBJ whole genome shotgun (WGS) entry which is preliminary data.</text>
</comment>
<dbReference type="Gene3D" id="2.60.40.10">
    <property type="entry name" value="Immunoglobulins"/>
    <property type="match status" value="3"/>
</dbReference>
<feature type="compositionally biased region" description="Basic and acidic residues" evidence="4">
    <location>
        <begin position="1875"/>
        <end position="1884"/>
    </location>
</feature>
<dbReference type="InterPro" id="IPR006104">
    <property type="entry name" value="Glyco_hydro_2_N"/>
</dbReference>
<keyword evidence="6" id="KW-0732">Signal</keyword>
<organism evidence="8 9">
    <name type="scientific">Candidatus Mediterraneibacter stercorigallinarum</name>
    <dbReference type="NCBI Taxonomy" id="2838686"/>
    <lineage>
        <taxon>Bacteria</taxon>
        <taxon>Bacillati</taxon>
        <taxon>Bacillota</taxon>
        <taxon>Clostridia</taxon>
        <taxon>Lachnospirales</taxon>
        <taxon>Lachnospiraceae</taxon>
        <taxon>Mediterraneibacter</taxon>
    </lineage>
</organism>
<dbReference type="InterPro" id="IPR006102">
    <property type="entry name" value="Ig-like_GH2"/>
</dbReference>
<dbReference type="InterPro" id="IPR008979">
    <property type="entry name" value="Galactose-bd-like_sf"/>
</dbReference>
<evidence type="ECO:0000256" key="6">
    <source>
        <dbReference type="SAM" id="SignalP"/>
    </source>
</evidence>
<dbReference type="Pfam" id="PF07532">
    <property type="entry name" value="Big_4"/>
    <property type="match status" value="2"/>
</dbReference>
<dbReference type="InterPro" id="IPR006103">
    <property type="entry name" value="Glyco_hydro_2_cat"/>
</dbReference>
<dbReference type="SUPFAM" id="SSF49478">
    <property type="entry name" value="Cna protein B-type domain"/>
    <property type="match status" value="1"/>
</dbReference>
<dbReference type="InterPro" id="IPR032311">
    <property type="entry name" value="DUF4982"/>
</dbReference>
<gene>
    <name evidence="8" type="ORF">H9817_09495</name>
</gene>